<evidence type="ECO:0000256" key="2">
    <source>
        <dbReference type="ARBA" id="ARBA00022692"/>
    </source>
</evidence>
<dbReference type="RefSeq" id="XP_005767323.1">
    <property type="nucleotide sequence ID" value="XM_005767266.1"/>
</dbReference>
<dbReference type="GO" id="GO:0016020">
    <property type="term" value="C:membrane"/>
    <property type="evidence" value="ECO:0007669"/>
    <property type="project" value="UniProtKB-SubCell"/>
</dbReference>
<name>A0A0D3IUF9_EMIH1</name>
<dbReference type="GeneID" id="17261027"/>
<evidence type="ECO:0000313" key="8">
    <source>
        <dbReference type="EnsemblProtists" id="EOD14894"/>
    </source>
</evidence>
<feature type="transmembrane region" description="Helical" evidence="5">
    <location>
        <begin position="99"/>
        <end position="119"/>
    </location>
</feature>
<keyword evidence="6" id="KW-0732">Signal</keyword>
<dbReference type="SUPFAM" id="SSF103473">
    <property type="entry name" value="MFS general substrate transporter"/>
    <property type="match status" value="1"/>
</dbReference>
<evidence type="ECO:0000259" key="7">
    <source>
        <dbReference type="Pfam" id="PF02190"/>
    </source>
</evidence>
<reference evidence="9" key="1">
    <citation type="journal article" date="2013" name="Nature">
        <title>Pan genome of the phytoplankton Emiliania underpins its global distribution.</title>
        <authorList>
            <person name="Read B.A."/>
            <person name="Kegel J."/>
            <person name="Klute M.J."/>
            <person name="Kuo A."/>
            <person name="Lefebvre S.C."/>
            <person name="Maumus F."/>
            <person name="Mayer C."/>
            <person name="Miller J."/>
            <person name="Monier A."/>
            <person name="Salamov A."/>
            <person name="Young J."/>
            <person name="Aguilar M."/>
            <person name="Claverie J.M."/>
            <person name="Frickenhaus S."/>
            <person name="Gonzalez K."/>
            <person name="Herman E.K."/>
            <person name="Lin Y.C."/>
            <person name="Napier J."/>
            <person name="Ogata H."/>
            <person name="Sarno A.F."/>
            <person name="Shmutz J."/>
            <person name="Schroeder D."/>
            <person name="de Vargas C."/>
            <person name="Verret F."/>
            <person name="von Dassow P."/>
            <person name="Valentin K."/>
            <person name="Van de Peer Y."/>
            <person name="Wheeler G."/>
            <person name="Dacks J.B."/>
            <person name="Delwiche C.F."/>
            <person name="Dyhrman S.T."/>
            <person name="Glockner G."/>
            <person name="John U."/>
            <person name="Richards T."/>
            <person name="Worden A.Z."/>
            <person name="Zhang X."/>
            <person name="Grigoriev I.V."/>
            <person name="Allen A.E."/>
            <person name="Bidle K."/>
            <person name="Borodovsky M."/>
            <person name="Bowler C."/>
            <person name="Brownlee C."/>
            <person name="Cock J.M."/>
            <person name="Elias M."/>
            <person name="Gladyshev V.N."/>
            <person name="Groth M."/>
            <person name="Guda C."/>
            <person name="Hadaegh A."/>
            <person name="Iglesias-Rodriguez M.D."/>
            <person name="Jenkins J."/>
            <person name="Jones B.M."/>
            <person name="Lawson T."/>
            <person name="Leese F."/>
            <person name="Lindquist E."/>
            <person name="Lobanov A."/>
            <person name="Lomsadze A."/>
            <person name="Malik S.B."/>
            <person name="Marsh M.E."/>
            <person name="Mackinder L."/>
            <person name="Mock T."/>
            <person name="Mueller-Roeber B."/>
            <person name="Pagarete A."/>
            <person name="Parker M."/>
            <person name="Probert I."/>
            <person name="Quesneville H."/>
            <person name="Raines C."/>
            <person name="Rensing S.A."/>
            <person name="Riano-Pachon D.M."/>
            <person name="Richier S."/>
            <person name="Rokitta S."/>
            <person name="Shiraiwa Y."/>
            <person name="Soanes D.M."/>
            <person name="van der Giezen M."/>
            <person name="Wahlund T.M."/>
            <person name="Williams B."/>
            <person name="Wilson W."/>
            <person name="Wolfe G."/>
            <person name="Wurch L.L."/>
        </authorList>
    </citation>
    <scope>NUCLEOTIDE SEQUENCE</scope>
</reference>
<accession>A0A0D3IUF9</accession>
<feature type="domain" description="Lon N-terminal" evidence="7">
    <location>
        <begin position="366"/>
        <end position="574"/>
    </location>
</feature>
<keyword evidence="2 5" id="KW-0812">Transmembrane</keyword>
<feature type="transmembrane region" description="Helical" evidence="5">
    <location>
        <begin position="125"/>
        <end position="143"/>
    </location>
</feature>
<comment type="subcellular location">
    <subcellularLocation>
        <location evidence="1">Membrane</location>
        <topology evidence="1">Multi-pass membrane protein</topology>
    </subcellularLocation>
</comment>
<evidence type="ECO:0000256" key="5">
    <source>
        <dbReference type="SAM" id="Phobius"/>
    </source>
</evidence>
<evidence type="ECO:0000256" key="6">
    <source>
        <dbReference type="SAM" id="SignalP"/>
    </source>
</evidence>
<keyword evidence="9" id="KW-1185">Reference proteome</keyword>
<dbReference type="Pfam" id="PF02190">
    <property type="entry name" value="LON_substr_bdg"/>
    <property type="match status" value="1"/>
</dbReference>
<dbReference type="HOGENOM" id="CLU_459635_0_0_1"/>
<evidence type="ECO:0000256" key="3">
    <source>
        <dbReference type="ARBA" id="ARBA00022989"/>
    </source>
</evidence>
<dbReference type="InterPro" id="IPR046336">
    <property type="entry name" value="Lon_prtase_N_sf"/>
</dbReference>
<dbReference type="Pfam" id="PF07690">
    <property type="entry name" value="MFS_1"/>
    <property type="match status" value="1"/>
</dbReference>
<reference evidence="8" key="2">
    <citation type="submission" date="2024-10" db="UniProtKB">
        <authorList>
            <consortium name="EnsemblProtists"/>
        </authorList>
    </citation>
    <scope>IDENTIFICATION</scope>
</reference>
<feature type="transmembrane region" description="Helical" evidence="5">
    <location>
        <begin position="64"/>
        <end position="87"/>
    </location>
</feature>
<evidence type="ECO:0000313" key="9">
    <source>
        <dbReference type="Proteomes" id="UP000013827"/>
    </source>
</evidence>
<dbReference type="PaxDb" id="2903-EOD14894"/>
<keyword evidence="3 5" id="KW-1133">Transmembrane helix</keyword>
<dbReference type="InterPro" id="IPR036259">
    <property type="entry name" value="MFS_trans_sf"/>
</dbReference>
<evidence type="ECO:0000256" key="1">
    <source>
        <dbReference type="ARBA" id="ARBA00004141"/>
    </source>
</evidence>
<dbReference type="Gene3D" id="1.20.1250.20">
    <property type="entry name" value="MFS general substrate transporter like domains"/>
    <property type="match status" value="2"/>
</dbReference>
<dbReference type="Proteomes" id="UP000013827">
    <property type="component" value="Unassembled WGS sequence"/>
</dbReference>
<dbReference type="STRING" id="2903.R1E1S0"/>
<feature type="transmembrane region" description="Helical" evidence="5">
    <location>
        <begin position="239"/>
        <end position="258"/>
    </location>
</feature>
<keyword evidence="4 5" id="KW-0472">Membrane</keyword>
<sequence length="594" mass="63054">MSLASAVAMLLVCGMASNLGFCVGPHIGVFVDRFGPRTGALVAAILTATATAKSLESPARSFEATAAMFVLVGQSSSLAYMSAIAAYKGFLPANRGKVIGVLDGAFGLSPALFSAIYALHFSPRVGSFFLLVAGCLFGVSLLGHQPYTHLQPATPVHVTAVHWMDAAVDWREALARANHLWVANALLFINNVSFIDTALGQTSATAKVTLLWPVASAVSRVASGGLSDRFERRISRTGFLFLAAVTMTGVNAFLVFELQSVEVGAVIVGCCFGATWCLTPLIVDDEFGSASFGQTRSTLMVASAIGGFMLAPIEDAAYREHTAPGARECYGRMESLATTAFEAKRGPGRAEWLAAGSPLELGFLPFPLDQALLPGETRQVHLYEARFITLFSEAASKHHDCLGAVLFTPQGNVASVTSLLEIEEFRTGAEEIGVWANLKCVGRVKLKELETTEFDYLSGGVELFTDSLPTEERAEDDAAAAELRELHASVREMEERLTKAGEGAAVAEATGREARVEWGHEVRDGSEEAGLGLEAQRQLLSFSASATLSPSARAQALGMRSGAERLAAATAVLKEQQRRLSALLVLRDAGLEAS</sequence>
<evidence type="ECO:0000256" key="4">
    <source>
        <dbReference type="ARBA" id="ARBA00023136"/>
    </source>
</evidence>
<feature type="chain" id="PRO_5044221451" description="Lon N-terminal domain-containing protein" evidence="6">
    <location>
        <begin position="17"/>
        <end position="594"/>
    </location>
</feature>
<feature type="signal peptide" evidence="6">
    <location>
        <begin position="1"/>
        <end position="16"/>
    </location>
</feature>
<dbReference type="InterPro" id="IPR011701">
    <property type="entry name" value="MFS"/>
</dbReference>
<dbReference type="EnsemblProtists" id="EOD14894">
    <property type="protein sequence ID" value="EOD14894"/>
    <property type="gene ID" value="EMIHUDRAFT_96551"/>
</dbReference>
<dbReference type="AlphaFoldDB" id="A0A0D3IUF9"/>
<dbReference type="InterPro" id="IPR003111">
    <property type="entry name" value="Lon_prtase_N"/>
</dbReference>
<dbReference type="SUPFAM" id="SSF88697">
    <property type="entry name" value="PUA domain-like"/>
    <property type="match status" value="1"/>
</dbReference>
<dbReference type="InterPro" id="IPR015947">
    <property type="entry name" value="PUA-like_sf"/>
</dbReference>
<protein>
    <recommendedName>
        <fullName evidence="7">Lon N-terminal domain-containing protein</fullName>
    </recommendedName>
</protein>
<dbReference type="GO" id="GO:0022857">
    <property type="term" value="F:transmembrane transporter activity"/>
    <property type="evidence" value="ECO:0007669"/>
    <property type="project" value="InterPro"/>
</dbReference>
<dbReference type="PANTHER" id="PTHR21576">
    <property type="entry name" value="UNCHARACTERIZED NODULIN-LIKE PROTEIN"/>
    <property type="match status" value="1"/>
</dbReference>
<dbReference type="Gene3D" id="2.30.130.40">
    <property type="entry name" value="LON domain-like"/>
    <property type="match status" value="1"/>
</dbReference>
<dbReference type="PANTHER" id="PTHR21576:SF158">
    <property type="entry name" value="RIBOSOMAL RNA-PROCESSING PROTEIN 12-LIKE CONSERVED DOMAIN-CONTAINING PROTEIN"/>
    <property type="match status" value="1"/>
</dbReference>
<proteinExistence type="predicted"/>
<feature type="transmembrane region" description="Helical" evidence="5">
    <location>
        <begin position="264"/>
        <end position="283"/>
    </location>
</feature>
<organism evidence="8 9">
    <name type="scientific">Emiliania huxleyi (strain CCMP1516)</name>
    <dbReference type="NCBI Taxonomy" id="280463"/>
    <lineage>
        <taxon>Eukaryota</taxon>
        <taxon>Haptista</taxon>
        <taxon>Haptophyta</taxon>
        <taxon>Prymnesiophyceae</taxon>
        <taxon>Isochrysidales</taxon>
        <taxon>Noelaerhabdaceae</taxon>
        <taxon>Emiliania</taxon>
    </lineage>
</organism>
<dbReference type="KEGG" id="ehx:EMIHUDRAFT_96551"/>